<feature type="domain" description="Transcription regulator PadR C-terminal" evidence="2">
    <location>
        <begin position="105"/>
        <end position="168"/>
    </location>
</feature>
<dbReference type="Gene3D" id="1.10.10.10">
    <property type="entry name" value="Winged helix-like DNA-binding domain superfamily/Winged helix DNA-binding domain"/>
    <property type="match status" value="1"/>
</dbReference>
<dbReference type="PANTHER" id="PTHR43252:SF6">
    <property type="entry name" value="NEGATIVE TRANSCRIPTION REGULATOR PADR"/>
    <property type="match status" value="1"/>
</dbReference>
<name>A0ABQ2XTK9_9ACTN</name>
<evidence type="ECO:0000259" key="1">
    <source>
        <dbReference type="Pfam" id="PF03551"/>
    </source>
</evidence>
<sequence>MSLAHVLLGLLTSRSLHGYELKRAHDEDLPGAKPLAYGQVYATLNRLVRDGLAVEAGQERAGGPDRTQYVVTDRGRQALTEWLSKVEPPAPHLSSTLLAKVVITLHVADEATARHHLAAQRAAHLARMRELTAVKTNPGASVGEILAADLAIAHLDADARWMQKALEYVHDLRLEVQHDS</sequence>
<dbReference type="RefSeq" id="WP_190054592.1">
    <property type="nucleotide sequence ID" value="NZ_BMWC01000017.1"/>
</dbReference>
<organism evidence="3 4">
    <name type="scientific">Streptomyces lomondensis</name>
    <dbReference type="NCBI Taxonomy" id="68229"/>
    <lineage>
        <taxon>Bacteria</taxon>
        <taxon>Bacillati</taxon>
        <taxon>Actinomycetota</taxon>
        <taxon>Actinomycetes</taxon>
        <taxon>Kitasatosporales</taxon>
        <taxon>Streptomycetaceae</taxon>
        <taxon>Streptomyces</taxon>
    </lineage>
</organism>
<dbReference type="Pfam" id="PF10400">
    <property type="entry name" value="Vir_act_alpha_C"/>
    <property type="match status" value="1"/>
</dbReference>
<dbReference type="SUPFAM" id="SSF46785">
    <property type="entry name" value="Winged helix' DNA-binding domain"/>
    <property type="match status" value="1"/>
</dbReference>
<comment type="caution">
    <text evidence="3">The sequence shown here is derived from an EMBL/GenBank/DDBJ whole genome shotgun (WGS) entry which is preliminary data.</text>
</comment>
<accession>A0ABQ2XTK9</accession>
<feature type="domain" description="Transcription regulator PadR N-terminal" evidence="1">
    <location>
        <begin position="7"/>
        <end position="81"/>
    </location>
</feature>
<dbReference type="InterPro" id="IPR036388">
    <property type="entry name" value="WH-like_DNA-bd_sf"/>
</dbReference>
<evidence type="ECO:0000313" key="3">
    <source>
        <dbReference type="EMBL" id="GGX32274.1"/>
    </source>
</evidence>
<dbReference type="InterPro" id="IPR005149">
    <property type="entry name" value="Tscrpt_reg_PadR_N"/>
</dbReference>
<dbReference type="PANTHER" id="PTHR43252">
    <property type="entry name" value="TRANSCRIPTIONAL REGULATOR YQJI"/>
    <property type="match status" value="1"/>
</dbReference>
<evidence type="ECO:0000313" key="4">
    <source>
        <dbReference type="Proteomes" id="UP000617743"/>
    </source>
</evidence>
<keyword evidence="4" id="KW-1185">Reference proteome</keyword>
<dbReference type="Proteomes" id="UP000617743">
    <property type="component" value="Unassembled WGS sequence"/>
</dbReference>
<evidence type="ECO:0000259" key="2">
    <source>
        <dbReference type="Pfam" id="PF10400"/>
    </source>
</evidence>
<dbReference type="EMBL" id="BMWC01000017">
    <property type="protein sequence ID" value="GGX32274.1"/>
    <property type="molecule type" value="Genomic_DNA"/>
</dbReference>
<dbReference type="InterPro" id="IPR018309">
    <property type="entry name" value="Tscrpt_reg_PadR_C"/>
</dbReference>
<protein>
    <submittedName>
        <fullName evidence="3">PadR family transcriptional regulator</fullName>
    </submittedName>
</protein>
<gene>
    <name evidence="3" type="ORF">GCM10010383_73230</name>
</gene>
<reference evidence="4" key="1">
    <citation type="journal article" date="2019" name="Int. J. Syst. Evol. Microbiol.">
        <title>The Global Catalogue of Microorganisms (GCM) 10K type strain sequencing project: providing services to taxonomists for standard genome sequencing and annotation.</title>
        <authorList>
            <consortium name="The Broad Institute Genomics Platform"/>
            <consortium name="The Broad Institute Genome Sequencing Center for Infectious Disease"/>
            <person name="Wu L."/>
            <person name="Ma J."/>
        </authorList>
    </citation>
    <scope>NUCLEOTIDE SEQUENCE [LARGE SCALE GENOMIC DNA]</scope>
    <source>
        <strain evidence="4">JCM 4866</strain>
    </source>
</reference>
<dbReference type="Pfam" id="PF03551">
    <property type="entry name" value="PadR"/>
    <property type="match status" value="1"/>
</dbReference>
<proteinExistence type="predicted"/>
<dbReference type="InterPro" id="IPR036390">
    <property type="entry name" value="WH_DNA-bd_sf"/>
</dbReference>